<evidence type="ECO:0000256" key="8">
    <source>
        <dbReference type="ARBA" id="ARBA00023170"/>
    </source>
</evidence>
<dbReference type="eggNOG" id="ENOG502SSPN">
    <property type="taxonomic scope" value="Eukaryota"/>
</dbReference>
<name>A0A1I8N1I8_MUSDO</name>
<dbReference type="GO" id="GO:0004984">
    <property type="term" value="F:olfactory receptor activity"/>
    <property type="evidence" value="ECO:0007669"/>
    <property type="project" value="InterPro"/>
</dbReference>
<feature type="transmembrane region" description="Helical" evidence="10">
    <location>
        <begin position="233"/>
        <end position="257"/>
    </location>
</feature>
<evidence type="ECO:0000256" key="6">
    <source>
        <dbReference type="ARBA" id="ARBA00022989"/>
    </source>
</evidence>
<keyword evidence="3 10" id="KW-0716">Sensory transduction</keyword>
<dbReference type="GO" id="GO:0005886">
    <property type="term" value="C:plasma membrane"/>
    <property type="evidence" value="ECO:0007669"/>
    <property type="project" value="UniProtKB-SubCell"/>
</dbReference>
<keyword evidence="9 10" id="KW-0807">Transducer</keyword>
<keyword evidence="5 10" id="KW-0552">Olfaction</keyword>
<keyword evidence="6 10" id="KW-1133">Transmembrane helix</keyword>
<dbReference type="VEuPathDB" id="VectorBase:MDOA010576"/>
<dbReference type="GO" id="GO:0005549">
    <property type="term" value="F:odorant binding"/>
    <property type="evidence" value="ECO:0007669"/>
    <property type="project" value="InterPro"/>
</dbReference>
<organism evidence="11">
    <name type="scientific">Musca domestica</name>
    <name type="common">House fly</name>
    <dbReference type="NCBI Taxonomy" id="7370"/>
    <lineage>
        <taxon>Eukaryota</taxon>
        <taxon>Metazoa</taxon>
        <taxon>Ecdysozoa</taxon>
        <taxon>Arthropoda</taxon>
        <taxon>Hexapoda</taxon>
        <taxon>Insecta</taxon>
        <taxon>Pterygota</taxon>
        <taxon>Neoptera</taxon>
        <taxon>Endopterygota</taxon>
        <taxon>Diptera</taxon>
        <taxon>Brachycera</taxon>
        <taxon>Muscomorpha</taxon>
        <taxon>Muscoidea</taxon>
        <taxon>Muscidae</taxon>
        <taxon>Musca</taxon>
    </lineage>
</organism>
<dbReference type="EnsemblMetazoa" id="MDOA010576-RA">
    <property type="protein sequence ID" value="MDOA010576-PA"/>
    <property type="gene ID" value="MDOA010576"/>
</dbReference>
<dbReference type="GO" id="GO:0007165">
    <property type="term" value="P:signal transduction"/>
    <property type="evidence" value="ECO:0007669"/>
    <property type="project" value="UniProtKB-KW"/>
</dbReference>
<keyword evidence="2" id="KW-1003">Cell membrane</keyword>
<feature type="transmembrane region" description="Helical" evidence="10">
    <location>
        <begin position="345"/>
        <end position="363"/>
    </location>
</feature>
<evidence type="ECO:0000256" key="1">
    <source>
        <dbReference type="ARBA" id="ARBA00004651"/>
    </source>
</evidence>
<dbReference type="AlphaFoldDB" id="A0A1I8N1I8"/>
<evidence type="ECO:0000256" key="2">
    <source>
        <dbReference type="ARBA" id="ARBA00022475"/>
    </source>
</evidence>
<accession>A0A1I8N1I8</accession>
<keyword evidence="7 10" id="KW-0472">Membrane</keyword>
<evidence type="ECO:0000256" key="10">
    <source>
        <dbReference type="RuleBase" id="RU351113"/>
    </source>
</evidence>
<evidence type="ECO:0000256" key="4">
    <source>
        <dbReference type="ARBA" id="ARBA00022692"/>
    </source>
</evidence>
<feature type="transmembrane region" description="Helical" evidence="10">
    <location>
        <begin position="157"/>
        <end position="180"/>
    </location>
</feature>
<proteinExistence type="inferred from homology"/>
<evidence type="ECO:0000256" key="3">
    <source>
        <dbReference type="ARBA" id="ARBA00022606"/>
    </source>
</evidence>
<dbReference type="InterPro" id="IPR004117">
    <property type="entry name" value="7tm6_olfct_rcpt"/>
</dbReference>
<evidence type="ECO:0000313" key="11">
    <source>
        <dbReference type="EnsemblMetazoa" id="MDOA010576-PA"/>
    </source>
</evidence>
<keyword evidence="8 10" id="KW-0675">Receptor</keyword>
<dbReference type="VEuPathDB" id="VectorBase:MDOMA2_007522"/>
<feature type="transmembrane region" description="Helical" evidence="10">
    <location>
        <begin position="269"/>
        <end position="288"/>
    </location>
</feature>
<evidence type="ECO:0000256" key="5">
    <source>
        <dbReference type="ARBA" id="ARBA00022725"/>
    </source>
</evidence>
<comment type="caution">
    <text evidence="10">Lacks conserved residue(s) required for the propagation of feature annotation.</text>
</comment>
<dbReference type="PANTHER" id="PTHR21137:SF35">
    <property type="entry name" value="ODORANT RECEPTOR 19A-RELATED"/>
    <property type="match status" value="1"/>
</dbReference>
<feature type="transmembrane region" description="Helical" evidence="10">
    <location>
        <begin position="38"/>
        <end position="58"/>
    </location>
</feature>
<comment type="subcellular location">
    <subcellularLocation>
        <location evidence="1 10">Cell membrane</location>
        <topology evidence="1 10">Multi-pass membrane protein</topology>
    </subcellularLocation>
</comment>
<dbReference type="PANTHER" id="PTHR21137">
    <property type="entry name" value="ODORANT RECEPTOR"/>
    <property type="match status" value="1"/>
</dbReference>
<keyword evidence="4 10" id="KW-0812">Transmembrane</keyword>
<evidence type="ECO:0000256" key="7">
    <source>
        <dbReference type="ARBA" id="ARBA00023136"/>
    </source>
</evidence>
<feature type="transmembrane region" description="Helical" evidence="10">
    <location>
        <begin position="70"/>
        <end position="90"/>
    </location>
</feature>
<gene>
    <name evidence="11" type="primary">101895695</name>
</gene>
<reference evidence="11" key="1">
    <citation type="submission" date="2020-05" db="UniProtKB">
        <authorList>
            <consortium name="EnsemblMetazoa"/>
        </authorList>
    </citation>
    <scope>IDENTIFICATION</scope>
    <source>
        <strain evidence="11">Aabys</strain>
    </source>
</reference>
<sequence length="367" mass="42158">MKIVKRYFGIQRRTLTAIGIDVNAFLPNGPERIAKHPLLLLVITVMPVLQYISIGHYAYKNSNNMVTATYSFSLSCQGVICLTKILIFLFKRRDIVKLVKMLQEDVFNAKSDELVITKEENSRDVLHCTVYGSAVYLWDYSHLPGYSLVYIWNMMRMYTLAFASVAIDSLFSWLVCNIVAHFRILMLRFQRAAWLTPGLDRPEVSVSREQERLIFDCVRFHNRTLNLVQELNLVYGGIIFVKFVVSSVQICCSAFFLNSFGASQSMAKLMYQFLLLSAVALQLMLYCYNGQRITDVSFQVATKVYSTFPWSKMPASTKRMLLPPMIRAQRFSELRGVFFTVDLSLYLWVFKTAGSLIAALKTLEEDK</sequence>
<evidence type="ECO:0000256" key="9">
    <source>
        <dbReference type="ARBA" id="ARBA00023224"/>
    </source>
</evidence>
<dbReference type="Pfam" id="PF02949">
    <property type="entry name" value="7tm_6"/>
    <property type="match status" value="1"/>
</dbReference>
<protein>
    <recommendedName>
        <fullName evidence="10">Odorant receptor</fullName>
    </recommendedName>
</protein>
<comment type="similarity">
    <text evidence="10">Belongs to the insect chemoreceptor superfamily. Heteromeric odorant receptor channel (TC 1.A.69) family.</text>
</comment>